<protein>
    <recommendedName>
        <fullName evidence="1">Ribosomal RNA large subunit methyltransferase J</fullName>
        <ecNumber evidence="1">2.1.1.266</ecNumber>
    </recommendedName>
    <alternativeName>
        <fullName evidence="1">23S rRNA (adenine(2030)-N6)-methyltransferase</fullName>
    </alternativeName>
    <alternativeName>
        <fullName evidence="1">23S rRNA m6A2030 methyltransferase</fullName>
    </alternativeName>
</protein>
<keyword evidence="1 2" id="KW-0808">Transferase</keyword>
<gene>
    <name evidence="1" type="primary">rlmJ</name>
    <name evidence="2" type="ORF">DFR35_1706</name>
</gene>
<name>A0A497XDJ9_9PROT</name>
<evidence type="ECO:0000313" key="2">
    <source>
        <dbReference type="EMBL" id="RLJ65050.1"/>
    </source>
</evidence>
<dbReference type="Pfam" id="PF04378">
    <property type="entry name" value="RsmJ"/>
    <property type="match status" value="1"/>
</dbReference>
<keyword evidence="1 2" id="KW-0489">Methyltransferase</keyword>
<dbReference type="InterPro" id="IPR029063">
    <property type="entry name" value="SAM-dependent_MTases_sf"/>
</dbReference>
<dbReference type="RefSeq" id="WP_121241574.1">
    <property type="nucleotide sequence ID" value="NZ_BHVV01000006.1"/>
</dbReference>
<dbReference type="Gene3D" id="3.40.50.150">
    <property type="entry name" value="Vaccinia Virus protein VP39"/>
    <property type="match status" value="1"/>
</dbReference>
<keyword evidence="3" id="KW-1185">Reference proteome</keyword>
<dbReference type="SUPFAM" id="SSF53335">
    <property type="entry name" value="S-adenosyl-L-methionine-dependent methyltransferases"/>
    <property type="match status" value="1"/>
</dbReference>
<feature type="binding site" evidence="1">
    <location>
        <position position="19"/>
    </location>
    <ligand>
        <name>S-adenosyl-L-methionine</name>
        <dbReference type="ChEBI" id="CHEBI:59789"/>
    </ligand>
</feature>
<keyword evidence="1" id="KW-0698">rRNA processing</keyword>
<feature type="binding site" evidence="1">
    <location>
        <position position="118"/>
    </location>
    <ligand>
        <name>S-adenosyl-L-methionine</name>
        <dbReference type="ChEBI" id="CHEBI:59789"/>
    </ligand>
</feature>
<proteinExistence type="inferred from homology"/>
<feature type="active site" description="Proton acceptor" evidence="1">
    <location>
        <position position="165"/>
    </location>
</feature>
<evidence type="ECO:0000313" key="3">
    <source>
        <dbReference type="Proteomes" id="UP000268908"/>
    </source>
</evidence>
<feature type="site" description="Interaction with substrate rRNA" evidence="1">
    <location>
        <position position="4"/>
    </location>
</feature>
<accession>A0A497XDJ9</accession>
<comment type="function">
    <text evidence="1">Specifically methylates the adenine in position 2030 of 23S rRNA.</text>
</comment>
<comment type="caution">
    <text evidence="2">The sequence shown here is derived from an EMBL/GenBank/DDBJ whole genome shotgun (WGS) entry which is preliminary data.</text>
</comment>
<dbReference type="GO" id="GO:0070475">
    <property type="term" value="P:rRNA base methylation"/>
    <property type="evidence" value="ECO:0007669"/>
    <property type="project" value="UniProtKB-UniRule"/>
</dbReference>
<dbReference type="GO" id="GO:0036307">
    <property type="term" value="F:23S rRNA (adenine(2030)-N(6))-methyltransferase activity"/>
    <property type="evidence" value="ECO:0007669"/>
    <property type="project" value="UniProtKB-UniRule"/>
</dbReference>
<feature type="binding site" evidence="1">
    <location>
        <position position="42"/>
    </location>
    <ligand>
        <name>S-adenosyl-L-methionine</name>
        <dbReference type="ChEBI" id="CHEBI:59789"/>
    </ligand>
</feature>
<reference evidence="2 3" key="1">
    <citation type="submission" date="2018-10" db="EMBL/GenBank/DDBJ databases">
        <title>Genomic Encyclopedia of Type Strains, Phase IV (KMG-IV): sequencing the most valuable type-strain genomes for metagenomic binning, comparative biology and taxonomic classification.</title>
        <authorList>
            <person name="Goeker M."/>
        </authorList>
    </citation>
    <scope>NUCLEOTIDE SEQUENCE [LARGE SCALE GENOMIC DNA]</scope>
    <source>
        <strain evidence="2 3">DSM 26916</strain>
    </source>
</reference>
<dbReference type="GO" id="GO:0003723">
    <property type="term" value="F:RNA binding"/>
    <property type="evidence" value="ECO:0007669"/>
    <property type="project" value="UniProtKB-UniRule"/>
</dbReference>
<dbReference type="InterPro" id="IPR007473">
    <property type="entry name" value="RlmJ"/>
</dbReference>
<dbReference type="HAMAP" id="MF_00934">
    <property type="entry name" value="23SrRNA_methyltr_J"/>
    <property type="match status" value="1"/>
</dbReference>
<dbReference type="EC" id="2.1.1.266" evidence="1"/>
<organism evidence="2 3">
    <name type="scientific">Sulfurisoma sediminicola</name>
    <dbReference type="NCBI Taxonomy" id="1381557"/>
    <lineage>
        <taxon>Bacteria</taxon>
        <taxon>Pseudomonadati</taxon>
        <taxon>Pseudomonadota</taxon>
        <taxon>Betaproteobacteria</taxon>
        <taxon>Nitrosomonadales</taxon>
        <taxon>Sterolibacteriaceae</taxon>
        <taxon>Sulfurisoma</taxon>
    </lineage>
</organism>
<comment type="similarity">
    <text evidence="1">Belongs to the RlmJ family.</text>
</comment>
<feature type="binding site" evidence="1">
    <location>
        <begin position="144"/>
        <end position="145"/>
    </location>
    <ligand>
        <name>S-adenosyl-L-methionine</name>
        <dbReference type="ChEBI" id="CHEBI:59789"/>
    </ligand>
</feature>
<comment type="subunit">
    <text evidence="1">Monomer.</text>
</comment>
<dbReference type="PANTHER" id="PTHR37426">
    <property type="entry name" value="RIBOSOMAL RNA LARGE SUBUNIT METHYLTRANSFERASE J"/>
    <property type="match status" value="1"/>
</dbReference>
<dbReference type="GO" id="GO:0005829">
    <property type="term" value="C:cytosol"/>
    <property type="evidence" value="ECO:0007669"/>
    <property type="project" value="TreeGrafter"/>
</dbReference>
<evidence type="ECO:0000256" key="1">
    <source>
        <dbReference type="HAMAP-Rule" id="MF_00934"/>
    </source>
</evidence>
<dbReference type="EMBL" id="RCCI01000005">
    <property type="protein sequence ID" value="RLJ65050.1"/>
    <property type="molecule type" value="Genomic_DNA"/>
</dbReference>
<feature type="binding site" evidence="1">
    <location>
        <position position="165"/>
    </location>
    <ligand>
        <name>S-adenosyl-L-methionine</name>
        <dbReference type="ChEBI" id="CHEBI:59789"/>
    </ligand>
</feature>
<dbReference type="OrthoDB" id="9791274at2"/>
<keyword evidence="1" id="KW-0694">RNA-binding</keyword>
<feature type="binding site" evidence="1">
    <location>
        <position position="100"/>
    </location>
    <ligand>
        <name>S-adenosyl-L-methionine</name>
        <dbReference type="ChEBI" id="CHEBI:59789"/>
    </ligand>
</feature>
<dbReference type="PANTHER" id="PTHR37426:SF1">
    <property type="entry name" value="RIBOSOMAL RNA LARGE SUBUNIT METHYLTRANSFERASE J"/>
    <property type="match status" value="1"/>
</dbReference>
<sequence length="279" mass="31312">MLSYRHAFHAGNHADVLKHFALVQLLRHLNQKDKPWWYVDTHAGAGAYALDSTYAKKNAEFEGGISRLWQDADLPAPLADYVDQVRALNLNGRLRHYPGSPLIALKLARPDDRLRLFELHSTDHNLLQQNMREAGHRVAIRQADGFLEIKSVLPPPPRRGLTLIDPSYEDKQDYVRVIGALKEGISRFATGMFMVWYPQLQLGTAHQLPERLRKLADKWLDVRLTVQAPAPDGFGMHGSGLFIVNPPFTLADTLRQVMPVLVDKLGRDGAAGYALDMAG</sequence>
<keyword evidence="1" id="KW-0949">S-adenosyl-L-methionine</keyword>
<dbReference type="AlphaFoldDB" id="A0A497XDJ9"/>
<dbReference type="Proteomes" id="UP000268908">
    <property type="component" value="Unassembled WGS sequence"/>
</dbReference>
<comment type="catalytic activity">
    <reaction evidence="1">
        <text>adenosine(2030) in 23S rRNA + S-adenosyl-L-methionine = N(6)-methyladenosine(2030) in 23S rRNA + S-adenosyl-L-homocysteine + H(+)</text>
        <dbReference type="Rhea" id="RHEA:43736"/>
        <dbReference type="Rhea" id="RHEA-COMP:10668"/>
        <dbReference type="Rhea" id="RHEA-COMP:10669"/>
        <dbReference type="ChEBI" id="CHEBI:15378"/>
        <dbReference type="ChEBI" id="CHEBI:57856"/>
        <dbReference type="ChEBI" id="CHEBI:59789"/>
        <dbReference type="ChEBI" id="CHEBI:74411"/>
        <dbReference type="ChEBI" id="CHEBI:74449"/>
        <dbReference type="EC" id="2.1.1.266"/>
    </reaction>
</comment>